<dbReference type="OrthoDB" id="2653009at2"/>
<dbReference type="EMBL" id="CP016199">
    <property type="protein sequence ID" value="ASS37470.1"/>
    <property type="molecule type" value="Genomic_DNA"/>
</dbReference>
<evidence type="ECO:0000313" key="1">
    <source>
        <dbReference type="EMBL" id="ASS37470.1"/>
    </source>
</evidence>
<reference evidence="2" key="1">
    <citation type="submission" date="2016-05" db="EMBL/GenBank/DDBJ databases">
        <authorList>
            <person name="Holder M.E."/>
            <person name="Ajami N.J."/>
            <person name="Petrosino J.F."/>
        </authorList>
    </citation>
    <scope>NUCLEOTIDE SEQUENCE [LARGE SCALE GENOMIC DNA]</scope>
    <source>
        <strain evidence="2">ATCC 700696</strain>
    </source>
</reference>
<keyword evidence="2" id="KW-1185">Reference proteome</keyword>
<dbReference type="AlphaFoldDB" id="A0A223AR77"/>
<accession>A0A223AR77</accession>
<dbReference type="RefSeq" id="WP_094233693.1">
    <property type="nucleotide sequence ID" value="NZ_CP016199.1"/>
</dbReference>
<proteinExistence type="predicted"/>
<organism evidence="1 2">
    <name type="scientific">Mogibacterium pumilum</name>
    <dbReference type="NCBI Taxonomy" id="86332"/>
    <lineage>
        <taxon>Bacteria</taxon>
        <taxon>Bacillati</taxon>
        <taxon>Bacillota</taxon>
        <taxon>Clostridia</taxon>
        <taxon>Peptostreptococcales</taxon>
        <taxon>Anaerovoracaceae</taxon>
        <taxon>Mogibacterium</taxon>
    </lineage>
</organism>
<evidence type="ECO:0000313" key="2">
    <source>
        <dbReference type="Proteomes" id="UP000214689"/>
    </source>
</evidence>
<gene>
    <name evidence="1" type="ORF">AXF17_02655</name>
</gene>
<name>A0A223AR77_9FIRM</name>
<dbReference type="Proteomes" id="UP000214689">
    <property type="component" value="Chromosome"/>
</dbReference>
<sequence>MRTVDEETKKYIESIEISDIPWNRLPTIYGRATDFPKYLNTLSQMDNLDDVMRDGEEIAINIEHQSTLLHATPFAMVFLLRIFRKAYEQKETNDIAAILFDELLELFMYIAESIYDSFEYDHDDPLPHFADMLKEEYLWSEEYDEEADAERYEEDNLFPNDLFYSFYYYSYKVLLLSKSIIENLQSENAKKLRSWL</sequence>
<protein>
    <submittedName>
        <fullName evidence="1">Uncharacterized protein</fullName>
    </submittedName>
</protein>